<reference evidence="1" key="1">
    <citation type="submission" date="2017-08" db="EMBL/GenBank/DDBJ databases">
        <authorList>
            <person name="Polle J.E."/>
            <person name="Barry K."/>
            <person name="Cushman J."/>
            <person name="Schmutz J."/>
            <person name="Tran D."/>
            <person name="Hathwaick L.T."/>
            <person name="Yim W.C."/>
            <person name="Jenkins J."/>
            <person name="Mckie-Krisberg Z.M."/>
            <person name="Prochnik S."/>
            <person name="Lindquist E."/>
            <person name="Dockter R.B."/>
            <person name="Adam C."/>
            <person name="Molina H."/>
            <person name="Bunkerborg J."/>
            <person name="Jin E."/>
            <person name="Buchheim M."/>
            <person name="Magnuson J."/>
        </authorList>
    </citation>
    <scope>NUCLEOTIDE SEQUENCE</scope>
    <source>
        <strain evidence="1">CCAP 19/18</strain>
    </source>
</reference>
<gene>
    <name evidence="1" type="ORF">DUNSADRAFT_246</name>
</gene>
<keyword evidence="2" id="KW-1185">Reference proteome</keyword>
<comment type="caution">
    <text evidence="1">The sequence shown here is derived from an EMBL/GenBank/DDBJ whole genome shotgun (WGS) entry which is preliminary data.</text>
</comment>
<dbReference type="Proteomes" id="UP000815325">
    <property type="component" value="Unassembled WGS sequence"/>
</dbReference>
<organism evidence="1 2">
    <name type="scientific">Dunaliella salina</name>
    <name type="common">Green alga</name>
    <name type="synonym">Protococcus salinus</name>
    <dbReference type="NCBI Taxonomy" id="3046"/>
    <lineage>
        <taxon>Eukaryota</taxon>
        <taxon>Viridiplantae</taxon>
        <taxon>Chlorophyta</taxon>
        <taxon>core chlorophytes</taxon>
        <taxon>Chlorophyceae</taxon>
        <taxon>CS clade</taxon>
        <taxon>Chlamydomonadales</taxon>
        <taxon>Dunaliellaceae</taxon>
        <taxon>Dunaliella</taxon>
    </lineage>
</organism>
<sequence length="83" mass="9556">MRRIRHPVSREQAAALHRQVRERIEKHTRTPLHVLVPVAMPNNRSYLRMASEAIVAFNRRGPMLTPYLDATCKPTAVITCIQL</sequence>
<proteinExistence type="predicted"/>
<protein>
    <submittedName>
        <fullName evidence="1">Uncharacterized protein</fullName>
    </submittedName>
</protein>
<evidence type="ECO:0000313" key="1">
    <source>
        <dbReference type="EMBL" id="KAF5827690.1"/>
    </source>
</evidence>
<dbReference type="EMBL" id="MU070446">
    <property type="protein sequence ID" value="KAF5827690.1"/>
    <property type="molecule type" value="Genomic_DNA"/>
</dbReference>
<name>A0ABQ7FZB2_DUNSA</name>
<evidence type="ECO:0000313" key="2">
    <source>
        <dbReference type="Proteomes" id="UP000815325"/>
    </source>
</evidence>
<accession>A0ABQ7FZB2</accession>